<reference evidence="2 3" key="1">
    <citation type="submission" date="2019-01" db="EMBL/GenBank/DDBJ databases">
        <title>Draft Genome Sequences of Helcococcus ovis Strains Isolated from the Uterus and Vagina of Dairy Cows with Metritis.</title>
        <authorList>
            <person name="Cunha F."/>
            <person name="Jeon S.J."/>
            <person name="Kutzer P."/>
            <person name="Galvao K.N."/>
        </authorList>
    </citation>
    <scope>NUCLEOTIDE SEQUENCE [LARGE SCALE GENOMIC DNA]</scope>
    <source>
        <strain evidence="2 3">KG-37</strain>
    </source>
</reference>
<evidence type="ECO:0000313" key="3">
    <source>
        <dbReference type="Proteomes" id="UP000297454"/>
    </source>
</evidence>
<sequence length="183" mass="22137">MKLSIEYKEDFPNLVRIKSDKKILFFEKLKSKNNFIIENLTQLSIEILPYYEGSILNKIFYYFNFLLILLTGMSDENLFNNIKSTCINFDNLKFVDKLNIEIFKNIEVIQNVEYKFEEYVNKKHYIPFFLIFCLPIFILLIYLFINLLSVQTNSILKYVLLTFIFIIFSILFYKNFKLIKMIR</sequence>
<dbReference type="RefSeq" id="WP_134768821.1">
    <property type="nucleotide sequence ID" value="NZ_JBFNFK010000011.1"/>
</dbReference>
<accession>A0A4V3IYE1</accession>
<evidence type="ECO:0000313" key="2">
    <source>
        <dbReference type="EMBL" id="TFF67013.1"/>
    </source>
</evidence>
<keyword evidence="3" id="KW-1185">Reference proteome</keyword>
<comment type="caution">
    <text evidence="2">The sequence shown here is derived from an EMBL/GenBank/DDBJ whole genome shotgun (WGS) entry which is preliminary data.</text>
</comment>
<keyword evidence="1" id="KW-0812">Transmembrane</keyword>
<evidence type="ECO:0000256" key="1">
    <source>
        <dbReference type="SAM" id="Phobius"/>
    </source>
</evidence>
<proteinExistence type="predicted"/>
<gene>
    <name evidence="2" type="ORF">EQF91_02490</name>
</gene>
<feature type="transmembrane region" description="Helical" evidence="1">
    <location>
        <begin position="155"/>
        <end position="173"/>
    </location>
</feature>
<keyword evidence="1" id="KW-0472">Membrane</keyword>
<organism evidence="2 3">
    <name type="scientific">Helcococcus ovis</name>
    <dbReference type="NCBI Taxonomy" id="72026"/>
    <lineage>
        <taxon>Bacteria</taxon>
        <taxon>Bacillati</taxon>
        <taxon>Bacillota</taxon>
        <taxon>Tissierellia</taxon>
        <taxon>Tissierellales</taxon>
        <taxon>Peptoniphilaceae</taxon>
        <taxon>Helcococcus</taxon>
    </lineage>
</organism>
<keyword evidence="1" id="KW-1133">Transmembrane helix</keyword>
<feature type="transmembrane region" description="Helical" evidence="1">
    <location>
        <begin position="125"/>
        <end position="149"/>
    </location>
</feature>
<dbReference type="AlphaFoldDB" id="A0A4V3IYE1"/>
<protein>
    <submittedName>
        <fullName evidence="2">Uncharacterized protein</fullName>
    </submittedName>
</protein>
<dbReference type="EMBL" id="SCFR01000005">
    <property type="protein sequence ID" value="TFF67013.1"/>
    <property type="molecule type" value="Genomic_DNA"/>
</dbReference>
<dbReference type="Proteomes" id="UP000297454">
    <property type="component" value="Unassembled WGS sequence"/>
</dbReference>
<name>A0A4V3IYE1_9FIRM</name>